<dbReference type="Proteomes" id="UP000516320">
    <property type="component" value="Chromosome"/>
</dbReference>
<sequence length="211" mass="23008">MHRNLIIMPGSPALIAQLAPADAAGQQLARALEDCLREEHRAFPKRLIHLVGSRDSRWYTRHKGSLRAWGAMPGTPEAEDGHYLAEIIQRIFLGPLAEQRVSASRSHLRPLDPNALTLVAVDGSAGLTPRAPLAMLSESSWADRWCQMVVSDPTQVPTTTAQELKAAGVIEPDLWLELADIRPTKSQLLAADTSTGVGRYLGAWEIPEGNV</sequence>
<evidence type="ECO:0000313" key="1">
    <source>
        <dbReference type="EMBL" id="QNQ90399.1"/>
    </source>
</evidence>
<gene>
    <name evidence="1" type="ORF">GP475_06950</name>
</gene>
<dbReference type="EMBL" id="CP046884">
    <property type="protein sequence ID" value="QNQ90399.1"/>
    <property type="molecule type" value="Genomic_DNA"/>
</dbReference>
<accession>A0A7H0SPC4</accession>
<organism evidence="1 2">
    <name type="scientific">Corynebacterium poyangense</name>
    <dbReference type="NCBI Taxonomy" id="2684405"/>
    <lineage>
        <taxon>Bacteria</taxon>
        <taxon>Bacillati</taxon>
        <taxon>Actinomycetota</taxon>
        <taxon>Actinomycetes</taxon>
        <taxon>Mycobacteriales</taxon>
        <taxon>Corynebacteriaceae</taxon>
        <taxon>Corynebacterium</taxon>
    </lineage>
</organism>
<dbReference type="AlphaFoldDB" id="A0A7H0SPC4"/>
<name>A0A7H0SPC4_9CORY</name>
<proteinExistence type="predicted"/>
<protein>
    <submittedName>
        <fullName evidence="1">Uncharacterized protein</fullName>
    </submittedName>
</protein>
<evidence type="ECO:0000313" key="2">
    <source>
        <dbReference type="Proteomes" id="UP000516320"/>
    </source>
</evidence>
<dbReference type="RefSeq" id="WP_187973715.1">
    <property type="nucleotide sequence ID" value="NZ_CP046884.1"/>
</dbReference>
<keyword evidence="2" id="KW-1185">Reference proteome</keyword>
<dbReference type="KEGG" id="cpoy:GP475_06950"/>
<reference evidence="1 2" key="1">
    <citation type="submission" date="2019-12" db="EMBL/GenBank/DDBJ databases">
        <title>Corynebacterium sp. nov., isolated from feces of the Anser Albifrons in China.</title>
        <authorList>
            <person name="Liu Q."/>
        </authorList>
    </citation>
    <scope>NUCLEOTIDE SEQUENCE [LARGE SCALE GENOMIC DNA]</scope>
    <source>
        <strain evidence="1 2">4H37-19</strain>
    </source>
</reference>